<evidence type="ECO:0000256" key="2">
    <source>
        <dbReference type="ARBA" id="ARBA00022552"/>
    </source>
</evidence>
<dbReference type="Proteomes" id="UP001442841">
    <property type="component" value="Chromosome"/>
</dbReference>
<dbReference type="PANTHER" id="PTHR11265">
    <property type="entry name" value="S-ADENOSYL-METHYLTRANSFERASE MRAW"/>
    <property type="match status" value="1"/>
</dbReference>
<evidence type="ECO:0000256" key="6">
    <source>
        <dbReference type="HAMAP-Rule" id="MF_01007"/>
    </source>
</evidence>
<dbReference type="Pfam" id="PF01795">
    <property type="entry name" value="Methyltransf_5"/>
    <property type="match status" value="1"/>
</dbReference>
<feature type="binding site" evidence="6">
    <location>
        <position position="86"/>
    </location>
    <ligand>
        <name>S-adenosyl-L-methionine</name>
        <dbReference type="ChEBI" id="CHEBI:59789"/>
    </ligand>
</feature>
<organism evidence="7 8">
    <name type="scientific">Ammonicoccus fulvus</name>
    <dbReference type="NCBI Taxonomy" id="3138240"/>
    <lineage>
        <taxon>Bacteria</taxon>
        <taxon>Bacillati</taxon>
        <taxon>Actinomycetota</taxon>
        <taxon>Actinomycetes</taxon>
        <taxon>Propionibacteriales</taxon>
        <taxon>Propionibacteriaceae</taxon>
        <taxon>Ammonicoccus</taxon>
    </lineage>
</organism>
<dbReference type="EC" id="2.1.1.199" evidence="6"/>
<dbReference type="SUPFAM" id="SSF53335">
    <property type="entry name" value="S-adenosyl-L-methionine-dependent methyltransferases"/>
    <property type="match status" value="1"/>
</dbReference>
<dbReference type="GO" id="GO:0008168">
    <property type="term" value="F:methyltransferase activity"/>
    <property type="evidence" value="ECO:0007669"/>
    <property type="project" value="UniProtKB-KW"/>
</dbReference>
<evidence type="ECO:0000313" key="7">
    <source>
        <dbReference type="EMBL" id="XAN08305.1"/>
    </source>
</evidence>
<dbReference type="InterPro" id="IPR023397">
    <property type="entry name" value="SAM-dep_MeTrfase_MraW_recog"/>
</dbReference>
<feature type="binding site" evidence="6">
    <location>
        <position position="114"/>
    </location>
    <ligand>
        <name>S-adenosyl-L-methionine</name>
        <dbReference type="ChEBI" id="CHEBI:59789"/>
    </ligand>
</feature>
<comment type="catalytic activity">
    <reaction evidence="6">
        <text>cytidine(1402) in 16S rRNA + S-adenosyl-L-methionine = N(4)-methylcytidine(1402) in 16S rRNA + S-adenosyl-L-homocysteine + H(+)</text>
        <dbReference type="Rhea" id="RHEA:42928"/>
        <dbReference type="Rhea" id="RHEA-COMP:10286"/>
        <dbReference type="Rhea" id="RHEA-COMP:10287"/>
        <dbReference type="ChEBI" id="CHEBI:15378"/>
        <dbReference type="ChEBI" id="CHEBI:57856"/>
        <dbReference type="ChEBI" id="CHEBI:59789"/>
        <dbReference type="ChEBI" id="CHEBI:74506"/>
        <dbReference type="ChEBI" id="CHEBI:82748"/>
        <dbReference type="EC" id="2.1.1.199"/>
    </reaction>
</comment>
<dbReference type="NCBIfam" id="TIGR00006">
    <property type="entry name" value="16S rRNA (cytosine(1402)-N(4))-methyltransferase RsmH"/>
    <property type="match status" value="1"/>
</dbReference>
<keyword evidence="4 6" id="KW-0808">Transferase</keyword>
<sequence length="319" mass="34552">MTREQAARHVPVMLSRIVDLLEPALIEPGSVYVDCTLGLGGHAEAILTRCPNARLIGIDRDPQARELAAERLAPFGDRVTIAAAVYDEIADVLADAGTPKVQAILADLGLSSLQIDRTERGFAYSVDAPLDMRMDLAEPLTAAEVVNTYSVPDLQRILSRYGEERFAPRVARAIVAARETELFTNSGRLVQVIADAIPMAARKTGGHPAKRTFQALRIEVNRELAALEGMLPDAVAALAVGGRFAVLAYHSLEDRAVKQVFRVGSEDRAPRDLPVVPAGYGPELTLLTRGAEKPTPAEIDENPRAASARLRVAQRIEER</sequence>
<dbReference type="EMBL" id="CP154795">
    <property type="protein sequence ID" value="XAN08305.1"/>
    <property type="molecule type" value="Genomic_DNA"/>
</dbReference>
<dbReference type="RefSeq" id="WP_425309760.1">
    <property type="nucleotide sequence ID" value="NZ_CP154795.1"/>
</dbReference>
<dbReference type="HAMAP" id="MF_01007">
    <property type="entry name" value="16SrRNA_methyltr_H"/>
    <property type="match status" value="1"/>
</dbReference>
<evidence type="ECO:0000256" key="4">
    <source>
        <dbReference type="ARBA" id="ARBA00022679"/>
    </source>
</evidence>
<accession>A0ABZ3FUB7</accession>
<keyword evidence="8" id="KW-1185">Reference proteome</keyword>
<evidence type="ECO:0000313" key="8">
    <source>
        <dbReference type="Proteomes" id="UP001442841"/>
    </source>
</evidence>
<dbReference type="Gene3D" id="1.10.150.170">
    <property type="entry name" value="Putative methyltransferase TM0872, insert domain"/>
    <property type="match status" value="1"/>
</dbReference>
<keyword evidence="5 6" id="KW-0949">S-adenosyl-L-methionine</keyword>
<feature type="binding site" evidence="6">
    <location>
        <position position="107"/>
    </location>
    <ligand>
        <name>S-adenosyl-L-methionine</name>
        <dbReference type="ChEBI" id="CHEBI:59789"/>
    </ligand>
</feature>
<comment type="similarity">
    <text evidence="1 6">Belongs to the methyltransferase superfamily. RsmH family.</text>
</comment>
<dbReference type="PANTHER" id="PTHR11265:SF0">
    <property type="entry name" value="12S RRNA N4-METHYLCYTIDINE METHYLTRANSFERASE"/>
    <property type="match status" value="1"/>
</dbReference>
<proteinExistence type="inferred from homology"/>
<evidence type="ECO:0000256" key="1">
    <source>
        <dbReference type="ARBA" id="ARBA00010396"/>
    </source>
</evidence>
<gene>
    <name evidence="6 7" type="primary">rsmH</name>
    <name evidence="7" type="ORF">AADG42_13680</name>
</gene>
<feature type="binding site" evidence="6">
    <location>
        <position position="59"/>
    </location>
    <ligand>
        <name>S-adenosyl-L-methionine</name>
        <dbReference type="ChEBI" id="CHEBI:59789"/>
    </ligand>
</feature>
<evidence type="ECO:0000256" key="5">
    <source>
        <dbReference type="ARBA" id="ARBA00022691"/>
    </source>
</evidence>
<keyword evidence="3 6" id="KW-0489">Methyltransferase</keyword>
<reference evidence="7 8" key="1">
    <citation type="submission" date="2024-04" db="EMBL/GenBank/DDBJ databases">
        <title>Isolation of an actinomycete strain from pig manure.</title>
        <authorList>
            <person name="Gong T."/>
            <person name="Yu Z."/>
            <person name="An M."/>
            <person name="Wei C."/>
            <person name="Yang W."/>
            <person name="Liu L."/>
        </authorList>
    </citation>
    <scope>NUCLEOTIDE SEQUENCE [LARGE SCALE GENOMIC DNA]</scope>
    <source>
        <strain evidence="7 8">ZF39</strain>
    </source>
</reference>
<dbReference type="InterPro" id="IPR002903">
    <property type="entry name" value="RsmH"/>
</dbReference>
<dbReference type="Gene3D" id="3.40.50.150">
    <property type="entry name" value="Vaccinia Virus protein VP39"/>
    <property type="match status" value="1"/>
</dbReference>
<keyword evidence="6" id="KW-0963">Cytoplasm</keyword>
<feature type="binding site" evidence="6">
    <location>
        <begin position="40"/>
        <end position="42"/>
    </location>
    <ligand>
        <name>S-adenosyl-L-methionine</name>
        <dbReference type="ChEBI" id="CHEBI:59789"/>
    </ligand>
</feature>
<dbReference type="PIRSF" id="PIRSF004486">
    <property type="entry name" value="MraW"/>
    <property type="match status" value="1"/>
</dbReference>
<comment type="subcellular location">
    <subcellularLocation>
        <location evidence="6">Cytoplasm</location>
    </subcellularLocation>
</comment>
<evidence type="ECO:0000256" key="3">
    <source>
        <dbReference type="ARBA" id="ARBA00022603"/>
    </source>
</evidence>
<protein>
    <recommendedName>
        <fullName evidence="6">Ribosomal RNA small subunit methyltransferase H</fullName>
        <ecNumber evidence="6">2.1.1.199</ecNumber>
    </recommendedName>
    <alternativeName>
        <fullName evidence="6">16S rRNA m(4)C1402 methyltransferase</fullName>
    </alternativeName>
    <alternativeName>
        <fullName evidence="6">rRNA (cytosine-N(4)-)-methyltransferase RsmH</fullName>
    </alternativeName>
</protein>
<dbReference type="InterPro" id="IPR029063">
    <property type="entry name" value="SAM-dependent_MTases_sf"/>
</dbReference>
<name>A0ABZ3FUB7_9ACTN</name>
<dbReference type="GO" id="GO:0032259">
    <property type="term" value="P:methylation"/>
    <property type="evidence" value="ECO:0007669"/>
    <property type="project" value="UniProtKB-KW"/>
</dbReference>
<comment type="function">
    <text evidence="6">Specifically methylates the N4 position of cytidine in position 1402 (C1402) of 16S rRNA.</text>
</comment>
<dbReference type="SUPFAM" id="SSF81799">
    <property type="entry name" value="Putative methyltransferase TM0872, insert domain"/>
    <property type="match status" value="1"/>
</dbReference>
<keyword evidence="2 6" id="KW-0698">rRNA processing</keyword>